<dbReference type="RefSeq" id="WP_114206050.1">
    <property type="nucleotide sequence ID" value="NZ_CP030840.1"/>
</dbReference>
<dbReference type="InterPro" id="IPR023214">
    <property type="entry name" value="HAD_sf"/>
</dbReference>
<dbReference type="EMBL" id="CP030840">
    <property type="protein sequence ID" value="AXC10412.1"/>
    <property type="molecule type" value="Genomic_DNA"/>
</dbReference>
<keyword evidence="2" id="KW-1185">Reference proteome</keyword>
<dbReference type="GO" id="GO:0006281">
    <property type="term" value="P:DNA repair"/>
    <property type="evidence" value="ECO:0007669"/>
    <property type="project" value="TreeGrafter"/>
</dbReference>
<dbReference type="SFLD" id="SFLDG01135">
    <property type="entry name" value="C1.5.6:_HAD__Beta-PGM__Phospha"/>
    <property type="match status" value="1"/>
</dbReference>
<dbReference type="PANTHER" id="PTHR43434:SF16">
    <property type="entry name" value="BLL8046 PROTEIN"/>
    <property type="match status" value="1"/>
</dbReference>
<dbReference type="KEGG" id="abas:ACPOL_1061"/>
<name>A0A2Z5FUJ8_9BACT</name>
<dbReference type="InterPro" id="IPR036412">
    <property type="entry name" value="HAD-like_sf"/>
</dbReference>
<dbReference type="NCBIfam" id="TIGR01549">
    <property type="entry name" value="HAD-SF-IA-v1"/>
    <property type="match status" value="1"/>
</dbReference>
<dbReference type="GO" id="GO:0005829">
    <property type="term" value="C:cytosol"/>
    <property type="evidence" value="ECO:0007669"/>
    <property type="project" value="TreeGrafter"/>
</dbReference>
<evidence type="ECO:0000313" key="2">
    <source>
        <dbReference type="Proteomes" id="UP000253606"/>
    </source>
</evidence>
<proteinExistence type="predicted"/>
<dbReference type="SUPFAM" id="SSF56784">
    <property type="entry name" value="HAD-like"/>
    <property type="match status" value="1"/>
</dbReference>
<evidence type="ECO:0000313" key="1">
    <source>
        <dbReference type="EMBL" id="AXC10412.1"/>
    </source>
</evidence>
<dbReference type="SFLD" id="SFLDG01129">
    <property type="entry name" value="C1.5:_HAD__Beta-PGM__Phosphata"/>
    <property type="match status" value="1"/>
</dbReference>
<gene>
    <name evidence="1" type="ORF">ACPOL_1061</name>
</gene>
<organism evidence="1 2">
    <name type="scientific">Acidisarcina polymorpha</name>
    <dbReference type="NCBI Taxonomy" id="2211140"/>
    <lineage>
        <taxon>Bacteria</taxon>
        <taxon>Pseudomonadati</taxon>
        <taxon>Acidobacteriota</taxon>
        <taxon>Terriglobia</taxon>
        <taxon>Terriglobales</taxon>
        <taxon>Acidobacteriaceae</taxon>
        <taxon>Acidisarcina</taxon>
    </lineage>
</organism>
<dbReference type="InterPro" id="IPR023198">
    <property type="entry name" value="PGP-like_dom2"/>
</dbReference>
<dbReference type="Pfam" id="PF13419">
    <property type="entry name" value="HAD_2"/>
    <property type="match status" value="1"/>
</dbReference>
<protein>
    <submittedName>
        <fullName evidence="1">Putative phosphatase</fullName>
    </submittedName>
</protein>
<reference evidence="1 2" key="1">
    <citation type="journal article" date="2018" name="Front. Microbiol.">
        <title>Hydrolytic Capabilities as a Key to Environmental Success: Chitinolytic and Cellulolytic Acidobacteria From Acidic Sub-arctic Soils and Boreal Peatlands.</title>
        <authorList>
            <person name="Belova S.E."/>
            <person name="Ravin N.V."/>
            <person name="Pankratov T.A."/>
            <person name="Rakitin A.L."/>
            <person name="Ivanova A.A."/>
            <person name="Beletsky A.V."/>
            <person name="Mardanov A.V."/>
            <person name="Sinninghe Damste J.S."/>
            <person name="Dedysh S.N."/>
        </authorList>
    </citation>
    <scope>NUCLEOTIDE SEQUENCE [LARGE SCALE GENOMIC DNA]</scope>
    <source>
        <strain evidence="1 2">SBC82</strain>
    </source>
</reference>
<dbReference type="GO" id="GO:0008967">
    <property type="term" value="F:phosphoglycolate phosphatase activity"/>
    <property type="evidence" value="ECO:0007669"/>
    <property type="project" value="TreeGrafter"/>
</dbReference>
<dbReference type="PRINTS" id="PR00413">
    <property type="entry name" value="HADHALOGNASE"/>
</dbReference>
<dbReference type="NCBIfam" id="TIGR01509">
    <property type="entry name" value="HAD-SF-IA-v3"/>
    <property type="match status" value="1"/>
</dbReference>
<accession>A0A2Z5FUJ8</accession>
<dbReference type="SFLD" id="SFLDS00003">
    <property type="entry name" value="Haloacid_Dehalogenase"/>
    <property type="match status" value="1"/>
</dbReference>
<dbReference type="PANTHER" id="PTHR43434">
    <property type="entry name" value="PHOSPHOGLYCOLATE PHOSPHATASE"/>
    <property type="match status" value="1"/>
</dbReference>
<dbReference type="Gene3D" id="1.10.150.240">
    <property type="entry name" value="Putative phosphatase, domain 2"/>
    <property type="match status" value="1"/>
</dbReference>
<dbReference type="InterPro" id="IPR041492">
    <property type="entry name" value="HAD_2"/>
</dbReference>
<dbReference type="AlphaFoldDB" id="A0A2Z5FUJ8"/>
<dbReference type="InterPro" id="IPR050155">
    <property type="entry name" value="HAD-like_hydrolase_sf"/>
</dbReference>
<sequence>MLEAVLCDMDGTLVDSNALHAEAWSRTFAHFGIVVGFDEALHQIGKGGDQIIPTFVSRESLPRLEKPIKEYRSSLFHREYFNRIKAFPGSRELLLKMRAVGLRIAVASSSEKDDLEKLKEIAGIADLVEKETSSDDANQSKPEPDIFQAALDRLGVQPAEAIALGDTPWDIEAASKAGVPTIAVTSGGWTEEELLQAGAIEVYKDVHEISEMFTKSRLNRREVAA</sequence>
<dbReference type="InterPro" id="IPR006439">
    <property type="entry name" value="HAD-SF_hydro_IA"/>
</dbReference>
<dbReference type="OrthoDB" id="9809962at2"/>
<dbReference type="Proteomes" id="UP000253606">
    <property type="component" value="Chromosome"/>
</dbReference>
<dbReference type="Gene3D" id="3.40.50.1000">
    <property type="entry name" value="HAD superfamily/HAD-like"/>
    <property type="match status" value="1"/>
</dbReference>